<dbReference type="Proteomes" id="UP000179157">
    <property type="component" value="Unassembled WGS sequence"/>
</dbReference>
<evidence type="ECO:0000256" key="3">
    <source>
        <dbReference type="ARBA" id="ARBA00022801"/>
    </source>
</evidence>
<dbReference type="SMART" id="SM00327">
    <property type="entry name" value="VWA"/>
    <property type="match status" value="1"/>
</dbReference>
<organism evidence="7 8">
    <name type="scientific">Fraserbacteria sp. (strain RBG_16_55_9)</name>
    <dbReference type="NCBI Taxonomy" id="1817864"/>
    <lineage>
        <taxon>Bacteria</taxon>
        <taxon>Candidatus Fraseribacteriota</taxon>
    </lineage>
</organism>
<evidence type="ECO:0000256" key="4">
    <source>
        <dbReference type="ARBA" id="ARBA00022825"/>
    </source>
</evidence>
<protein>
    <recommendedName>
        <fullName evidence="6">VWFA domain-containing protein</fullName>
    </recommendedName>
</protein>
<dbReference type="InterPro" id="IPR000209">
    <property type="entry name" value="Peptidase_S8/S53_dom"/>
</dbReference>
<feature type="active site" description="Charge relay system" evidence="5">
    <location>
        <position position="748"/>
    </location>
</feature>
<evidence type="ECO:0000256" key="5">
    <source>
        <dbReference type="PROSITE-ProRule" id="PRU01240"/>
    </source>
</evidence>
<dbReference type="AlphaFoldDB" id="A0A1F5UVB0"/>
<dbReference type="PROSITE" id="PS50234">
    <property type="entry name" value="VWFA"/>
    <property type="match status" value="1"/>
</dbReference>
<dbReference type="SUPFAM" id="SSF53300">
    <property type="entry name" value="vWA-like"/>
    <property type="match status" value="1"/>
</dbReference>
<dbReference type="PANTHER" id="PTHR43806:SF11">
    <property type="entry name" value="CEREVISIN-RELATED"/>
    <property type="match status" value="1"/>
</dbReference>
<dbReference type="InterPro" id="IPR013783">
    <property type="entry name" value="Ig-like_fold"/>
</dbReference>
<dbReference type="PROSITE" id="PS51892">
    <property type="entry name" value="SUBTILASE"/>
    <property type="match status" value="1"/>
</dbReference>
<sequence>MQDAREHRHICRVLGALLFSLLLISTLSTGYGSEALYQELLQTPEVTAICREVESADCTQGWVLQLVEGIYLKANSSEIQPEVWAQGKGRFTIPGTILSYSRTLQSWSSVETRFLGCQNPTLNTSSSVFQGTTHLSCGPAVYAFRRVEGNDGYTCLRFFFANLPRELFWGCFTESPISGPMADLSIQDSLHQEIESPYVRLTWALTVQNERVFSIDARDVRVTVDLPLGVRLQNATPSQGTCQPESAVTVVCSLGLILSAGTATVEIAMTVDPNVNSGTLSATATARDYGETFDPLLENNTTSGSATVESSGLLVSPLCVAPGDSITLSGLALDLAALGQDDVQINEKPAKILAASGTGLVVEMPSLPEGAATVTVKGVAGSASVTVEASCSVRQPSGEDVQAGFIAGEVLIFLKPGLSPQEIEQFKADYGFKSLIEYPALGFYRAVLGDTPFKGFQEPSLVSCRANVRDTAPEVDLLLLIDRSGTMDEARLKPLLAELSHQMYCLLSHGSRVSVMAYNNEPKLELGFAPWSMAQYEALSKWLAQPLLSQNTSRLEQALTAALDALQNSPRPDGSKHILVITRGPALPAVKDVQALTDRARQEGVTIHGLGMLGSFFFPHSYEDLQNISEATGRGLLFWAEEQRWAMSDVVMRALVQGVYGVTGCEGEDCLTQIPAIHANLPQETEGVIGLLNRDPRVDQAFANDLVDTLQTDPHIGDQEWLLGLGLPQGWEDFFPHEGAGVTIAVIDTGADLNLTRAASPELVLSSLAPQGLNFAPVPAELKRTLGQDDLGHGTAVSTIAAASIGNEVNGAGVAPRAALIPMKVFAVVGGEVKASNEAVAQALMSAFSLGVDVINMSLGCQGCRSSTESALRKYYEKVINNLVQKASQSKGKLPVIVAASGNDGEPWIDSPAAHPFVLAVGSVQPDFGGRSAFSNYGPELDFVAMGEETETTVVGGAFSDAGSGTSFAAPQVAGLVALILAEEPGLSPDSVKDKIRECFTVDIGRPGFDEETGWGRIWIPPLQEAKLECVRKR</sequence>
<dbReference type="InterPro" id="IPR050131">
    <property type="entry name" value="Peptidase_S8_subtilisin-like"/>
</dbReference>
<dbReference type="Pfam" id="PF00092">
    <property type="entry name" value="VWA"/>
    <property type="match status" value="1"/>
</dbReference>
<name>A0A1F5UVB0_FRAXR</name>
<dbReference type="PRINTS" id="PR00723">
    <property type="entry name" value="SUBTILISIN"/>
</dbReference>
<dbReference type="EMBL" id="MFGX01000064">
    <property type="protein sequence ID" value="OGF55089.1"/>
    <property type="molecule type" value="Genomic_DNA"/>
</dbReference>
<feature type="domain" description="VWFA" evidence="6">
    <location>
        <begin position="476"/>
        <end position="655"/>
    </location>
</feature>
<feature type="active site" description="Charge relay system" evidence="5">
    <location>
        <position position="793"/>
    </location>
</feature>
<evidence type="ECO:0000313" key="7">
    <source>
        <dbReference type="EMBL" id="OGF55089.1"/>
    </source>
</evidence>
<dbReference type="GO" id="GO:0006508">
    <property type="term" value="P:proteolysis"/>
    <property type="evidence" value="ECO:0007669"/>
    <property type="project" value="UniProtKB-KW"/>
</dbReference>
<keyword evidence="3 5" id="KW-0378">Hydrolase</keyword>
<dbReference type="STRING" id="1817864.A2Z21_04720"/>
<keyword evidence="4 5" id="KW-0720">Serine protease</keyword>
<dbReference type="Pfam" id="PF01345">
    <property type="entry name" value="DUF11"/>
    <property type="match status" value="1"/>
</dbReference>
<dbReference type="GO" id="GO:0004252">
    <property type="term" value="F:serine-type endopeptidase activity"/>
    <property type="evidence" value="ECO:0007669"/>
    <property type="project" value="UniProtKB-UniRule"/>
</dbReference>
<comment type="similarity">
    <text evidence="1 5">Belongs to the peptidase S8 family.</text>
</comment>
<dbReference type="InterPro" id="IPR015500">
    <property type="entry name" value="Peptidase_S8_subtilisin-rel"/>
</dbReference>
<dbReference type="InterPro" id="IPR002035">
    <property type="entry name" value="VWF_A"/>
</dbReference>
<evidence type="ECO:0000259" key="6">
    <source>
        <dbReference type="PROSITE" id="PS50234"/>
    </source>
</evidence>
<dbReference type="Pfam" id="PF00082">
    <property type="entry name" value="Peptidase_S8"/>
    <property type="match status" value="1"/>
</dbReference>
<evidence type="ECO:0000256" key="2">
    <source>
        <dbReference type="ARBA" id="ARBA00022670"/>
    </source>
</evidence>
<dbReference type="PROSITE" id="PS00138">
    <property type="entry name" value="SUBTILASE_SER"/>
    <property type="match status" value="1"/>
</dbReference>
<dbReference type="Gene3D" id="3.40.50.200">
    <property type="entry name" value="Peptidase S8/S53 domain"/>
    <property type="match status" value="1"/>
</dbReference>
<dbReference type="InterPro" id="IPR036465">
    <property type="entry name" value="vWFA_dom_sf"/>
</dbReference>
<dbReference type="InterPro" id="IPR001434">
    <property type="entry name" value="OmcB-like_DUF11"/>
</dbReference>
<dbReference type="SUPFAM" id="SSF52743">
    <property type="entry name" value="Subtilisin-like"/>
    <property type="match status" value="1"/>
</dbReference>
<comment type="caution">
    <text evidence="7">The sequence shown here is derived from an EMBL/GenBank/DDBJ whole genome shotgun (WGS) entry which is preliminary data.</text>
</comment>
<dbReference type="CDD" id="cd00198">
    <property type="entry name" value="vWFA"/>
    <property type="match status" value="1"/>
</dbReference>
<evidence type="ECO:0000256" key="1">
    <source>
        <dbReference type="ARBA" id="ARBA00011073"/>
    </source>
</evidence>
<dbReference type="InterPro" id="IPR036852">
    <property type="entry name" value="Peptidase_S8/S53_dom_sf"/>
</dbReference>
<dbReference type="Gene3D" id="3.40.50.410">
    <property type="entry name" value="von Willebrand factor, type A domain"/>
    <property type="match status" value="1"/>
</dbReference>
<dbReference type="InterPro" id="IPR023828">
    <property type="entry name" value="Peptidase_S8_Ser-AS"/>
</dbReference>
<accession>A0A1F5UVB0</accession>
<proteinExistence type="inferred from homology"/>
<evidence type="ECO:0000313" key="8">
    <source>
        <dbReference type="Proteomes" id="UP000179157"/>
    </source>
</evidence>
<dbReference type="Gene3D" id="2.60.40.10">
    <property type="entry name" value="Immunoglobulins"/>
    <property type="match status" value="1"/>
</dbReference>
<keyword evidence="2 5" id="KW-0645">Protease</keyword>
<feature type="active site" description="Charge relay system" evidence="5">
    <location>
        <position position="967"/>
    </location>
</feature>
<gene>
    <name evidence="7" type="ORF">A2Z21_04720</name>
</gene>
<dbReference type="PANTHER" id="PTHR43806">
    <property type="entry name" value="PEPTIDASE S8"/>
    <property type="match status" value="1"/>
</dbReference>
<reference evidence="7 8" key="1">
    <citation type="journal article" date="2016" name="Nat. Commun.">
        <title>Thousands of microbial genomes shed light on interconnected biogeochemical processes in an aquifer system.</title>
        <authorList>
            <person name="Anantharaman K."/>
            <person name="Brown C.T."/>
            <person name="Hug L.A."/>
            <person name="Sharon I."/>
            <person name="Castelle C.J."/>
            <person name="Probst A.J."/>
            <person name="Thomas B.C."/>
            <person name="Singh A."/>
            <person name="Wilkins M.J."/>
            <person name="Karaoz U."/>
            <person name="Brodie E.L."/>
            <person name="Williams K.H."/>
            <person name="Hubbard S.S."/>
            <person name="Banfield J.F."/>
        </authorList>
    </citation>
    <scope>NUCLEOTIDE SEQUENCE [LARGE SCALE GENOMIC DNA]</scope>
    <source>
        <strain evidence="8">RBG_16_55_9</strain>
    </source>
</reference>